<dbReference type="HAMAP" id="MF_00327">
    <property type="entry name" value="Ribosomal_eL43"/>
    <property type="match status" value="1"/>
</dbReference>
<accession>A0A1I4NQJ6</accession>
<dbReference type="PANTHER" id="PTHR48129:SF1">
    <property type="entry name" value="LARGE RIBOSOMAL SUBUNIT PROTEIN EL43"/>
    <property type="match status" value="1"/>
</dbReference>
<proteinExistence type="inferred from homology"/>
<dbReference type="InterPro" id="IPR002674">
    <property type="entry name" value="Ribosomal_eL43"/>
</dbReference>
<evidence type="ECO:0000256" key="1">
    <source>
        <dbReference type="ARBA" id="ARBA00022884"/>
    </source>
</evidence>
<dbReference type="GO" id="GO:0003735">
    <property type="term" value="F:structural constituent of ribosome"/>
    <property type="evidence" value="ECO:0007669"/>
    <property type="project" value="InterPro"/>
</dbReference>
<dbReference type="InterPro" id="IPR050522">
    <property type="entry name" value="Ribosomal_protein_eL43"/>
</dbReference>
<comment type="subunit">
    <text evidence="4">Part of the 50S ribosomal subunit.</text>
</comment>
<dbReference type="GO" id="GO:0005840">
    <property type="term" value="C:ribosome"/>
    <property type="evidence" value="ECO:0007669"/>
    <property type="project" value="UniProtKB-KW"/>
</dbReference>
<evidence type="ECO:0000313" key="7">
    <source>
        <dbReference type="Proteomes" id="UP000198535"/>
    </source>
</evidence>
<feature type="zinc finger region" description="C4-type" evidence="4">
    <location>
        <begin position="43"/>
        <end position="64"/>
    </location>
</feature>
<gene>
    <name evidence="4" type="primary">rpl37ae</name>
    <name evidence="6" type="ORF">SAMN04488696_0199</name>
</gene>
<feature type="binding site" evidence="4">
    <location>
        <position position="61"/>
    </location>
    <ligand>
        <name>Zn(2+)</name>
        <dbReference type="ChEBI" id="CHEBI:29105"/>
    </ligand>
</feature>
<evidence type="ECO:0000256" key="2">
    <source>
        <dbReference type="ARBA" id="ARBA00022980"/>
    </source>
</evidence>
<evidence type="ECO:0000256" key="3">
    <source>
        <dbReference type="ARBA" id="ARBA00023274"/>
    </source>
</evidence>
<protein>
    <recommendedName>
        <fullName evidence="4">Large ribosomal subunit protein eL43</fullName>
    </recommendedName>
</protein>
<organism evidence="6 7">
    <name type="scientific">Methanolobus profundi</name>
    <dbReference type="NCBI Taxonomy" id="487685"/>
    <lineage>
        <taxon>Archaea</taxon>
        <taxon>Methanobacteriati</taxon>
        <taxon>Methanobacteriota</taxon>
        <taxon>Stenosarchaea group</taxon>
        <taxon>Methanomicrobia</taxon>
        <taxon>Methanosarcinales</taxon>
        <taxon>Methanosarcinaceae</taxon>
        <taxon>Methanolobus</taxon>
    </lineage>
</organism>
<keyword evidence="3 4" id="KW-0687">Ribonucleoprotein</keyword>
<dbReference type="EMBL" id="FOUJ01000001">
    <property type="protein sequence ID" value="SFM17620.1"/>
    <property type="molecule type" value="Genomic_DNA"/>
</dbReference>
<dbReference type="GO" id="GO:0070180">
    <property type="term" value="F:large ribosomal subunit rRNA binding"/>
    <property type="evidence" value="ECO:0007669"/>
    <property type="project" value="UniProtKB-UniRule"/>
</dbReference>
<keyword evidence="4" id="KW-0863">Zinc-finger</keyword>
<reference evidence="7" key="1">
    <citation type="submission" date="2016-10" db="EMBL/GenBank/DDBJ databases">
        <authorList>
            <person name="Varghese N."/>
            <person name="Submissions S."/>
        </authorList>
    </citation>
    <scope>NUCLEOTIDE SEQUENCE [LARGE SCALE GENOMIC DNA]</scope>
    <source>
        <strain evidence="7">Mob M</strain>
    </source>
</reference>
<feature type="region of interest" description="Disordered" evidence="5">
    <location>
        <begin position="1"/>
        <end position="20"/>
    </location>
</feature>
<dbReference type="PANTHER" id="PTHR48129">
    <property type="entry name" value="60S RIBOSOMAL PROTEIN L37A"/>
    <property type="match status" value="1"/>
</dbReference>
<dbReference type="NCBIfam" id="NF003058">
    <property type="entry name" value="PRK03976.1"/>
    <property type="match status" value="1"/>
</dbReference>
<comment type="function">
    <text evidence="4">Binds to the 23S rRNA.</text>
</comment>
<feature type="compositionally biased region" description="Basic residues" evidence="5">
    <location>
        <begin position="1"/>
        <end position="11"/>
    </location>
</feature>
<dbReference type="RefSeq" id="WP_091931929.1">
    <property type="nucleotide sequence ID" value="NZ_FOUJ01000001.1"/>
</dbReference>
<dbReference type="OrthoDB" id="372011at2157"/>
<keyword evidence="4" id="KW-0699">rRNA-binding</keyword>
<dbReference type="NCBIfam" id="TIGR00280">
    <property type="entry name" value="eL43_euk_arch"/>
    <property type="match status" value="1"/>
</dbReference>
<dbReference type="InterPro" id="IPR011332">
    <property type="entry name" value="Ribosomal_zn-bd"/>
</dbReference>
<keyword evidence="7" id="KW-1185">Reference proteome</keyword>
<keyword evidence="2 4" id="KW-0689">Ribosomal protein</keyword>
<dbReference type="STRING" id="487685.SAMN04488696_0199"/>
<comment type="similarity">
    <text evidence="4">Belongs to the eukaryotic ribosomal protein eL43 family. Putative zinc-binding subfamily.</text>
</comment>
<dbReference type="GO" id="GO:0006412">
    <property type="term" value="P:translation"/>
    <property type="evidence" value="ECO:0007669"/>
    <property type="project" value="UniProtKB-UniRule"/>
</dbReference>
<evidence type="ECO:0000256" key="4">
    <source>
        <dbReference type="HAMAP-Rule" id="MF_00327"/>
    </source>
</evidence>
<dbReference type="GO" id="GO:1990904">
    <property type="term" value="C:ribonucleoprotein complex"/>
    <property type="evidence" value="ECO:0007669"/>
    <property type="project" value="UniProtKB-KW"/>
</dbReference>
<dbReference type="Gene3D" id="2.20.25.30">
    <property type="match status" value="1"/>
</dbReference>
<dbReference type="Pfam" id="PF01780">
    <property type="entry name" value="Ribosomal_L37ae"/>
    <property type="match status" value="1"/>
</dbReference>
<comment type="cofactor">
    <cofactor evidence="4">
        <name>Zn(2+)</name>
        <dbReference type="ChEBI" id="CHEBI:29105"/>
    </cofactor>
    <text evidence="4">Binds 1 zinc ion per subunit.</text>
</comment>
<feature type="binding site" evidence="4">
    <location>
        <position position="46"/>
    </location>
    <ligand>
        <name>Zn(2+)</name>
        <dbReference type="ChEBI" id="CHEBI:29105"/>
    </ligand>
</feature>
<dbReference type="InterPro" id="IPR011331">
    <property type="entry name" value="Ribosomal_eL37/eL43"/>
</dbReference>
<keyword evidence="1 4" id="KW-0694">RNA-binding</keyword>
<keyword evidence="4" id="KW-0862">Zinc</keyword>
<dbReference type="GO" id="GO:0008270">
    <property type="term" value="F:zinc ion binding"/>
    <property type="evidence" value="ECO:0007669"/>
    <property type="project" value="UniProtKB-UniRule"/>
</dbReference>
<evidence type="ECO:0000256" key="5">
    <source>
        <dbReference type="SAM" id="MobiDB-lite"/>
    </source>
</evidence>
<evidence type="ECO:0000313" key="6">
    <source>
        <dbReference type="EMBL" id="SFM17620.1"/>
    </source>
</evidence>
<dbReference type="AlphaFoldDB" id="A0A1I4NQJ6"/>
<name>A0A1I4NQJ6_9EURY</name>
<sequence length="97" mass="10726">MAKKYTRKGRVSRSAGRFGTRYGRRDRKLVADLEEKMRAPHKCSKCARPNVKRIGTGIWKCTKCGHTFAGGTFLPQTNVGKTVARSVKKAKEAAAAE</sequence>
<feature type="binding site" evidence="4">
    <location>
        <position position="43"/>
    </location>
    <ligand>
        <name>Zn(2+)</name>
        <dbReference type="ChEBI" id="CHEBI:29105"/>
    </ligand>
</feature>
<feature type="binding site" evidence="4">
    <location>
        <position position="64"/>
    </location>
    <ligand>
        <name>Zn(2+)</name>
        <dbReference type="ChEBI" id="CHEBI:29105"/>
    </ligand>
</feature>
<keyword evidence="4" id="KW-0479">Metal-binding</keyword>
<dbReference type="SUPFAM" id="SSF57829">
    <property type="entry name" value="Zn-binding ribosomal proteins"/>
    <property type="match status" value="1"/>
</dbReference>
<dbReference type="Proteomes" id="UP000198535">
    <property type="component" value="Unassembled WGS sequence"/>
</dbReference>